<protein>
    <recommendedName>
        <fullName evidence="5">Zinc-ribbon domain-containing protein</fullName>
    </recommendedName>
</protein>
<name>A0A5A5TDJ7_9CHLR</name>
<dbReference type="Proteomes" id="UP000322530">
    <property type="component" value="Unassembled WGS sequence"/>
</dbReference>
<feature type="transmembrane region" description="Helical" evidence="2">
    <location>
        <begin position="175"/>
        <end position="198"/>
    </location>
</feature>
<comment type="caution">
    <text evidence="3">The sequence shown here is derived from an EMBL/GenBank/DDBJ whole genome shotgun (WGS) entry which is preliminary data.</text>
</comment>
<dbReference type="AlphaFoldDB" id="A0A5A5TDJ7"/>
<organism evidence="3 4">
    <name type="scientific">Dictyobacter arantiisoli</name>
    <dbReference type="NCBI Taxonomy" id="2014874"/>
    <lineage>
        <taxon>Bacteria</taxon>
        <taxon>Bacillati</taxon>
        <taxon>Chloroflexota</taxon>
        <taxon>Ktedonobacteria</taxon>
        <taxon>Ktedonobacterales</taxon>
        <taxon>Dictyobacteraceae</taxon>
        <taxon>Dictyobacter</taxon>
    </lineage>
</organism>
<dbReference type="EMBL" id="BIXY01000043">
    <property type="protein sequence ID" value="GCF09437.1"/>
    <property type="molecule type" value="Genomic_DNA"/>
</dbReference>
<keyword evidence="2" id="KW-0812">Transmembrane</keyword>
<feature type="region of interest" description="Disordered" evidence="1">
    <location>
        <begin position="201"/>
        <end position="258"/>
    </location>
</feature>
<evidence type="ECO:0008006" key="5">
    <source>
        <dbReference type="Google" id="ProtNLM"/>
    </source>
</evidence>
<evidence type="ECO:0000256" key="2">
    <source>
        <dbReference type="SAM" id="Phobius"/>
    </source>
</evidence>
<evidence type="ECO:0000313" key="4">
    <source>
        <dbReference type="Proteomes" id="UP000322530"/>
    </source>
</evidence>
<proteinExistence type="predicted"/>
<keyword evidence="2" id="KW-0472">Membrane</keyword>
<dbReference type="RefSeq" id="WP_149402378.1">
    <property type="nucleotide sequence ID" value="NZ_BIXY01000043.1"/>
</dbReference>
<keyword evidence="2" id="KW-1133">Transmembrane helix</keyword>
<evidence type="ECO:0000256" key="1">
    <source>
        <dbReference type="SAM" id="MobiDB-lite"/>
    </source>
</evidence>
<gene>
    <name evidence="3" type="ORF">KDI_30010</name>
</gene>
<feature type="region of interest" description="Disordered" evidence="1">
    <location>
        <begin position="31"/>
        <end position="166"/>
    </location>
</feature>
<evidence type="ECO:0000313" key="3">
    <source>
        <dbReference type="EMBL" id="GCF09437.1"/>
    </source>
</evidence>
<feature type="compositionally biased region" description="Low complexity" evidence="1">
    <location>
        <begin position="201"/>
        <end position="256"/>
    </location>
</feature>
<feature type="compositionally biased region" description="Low complexity" evidence="1">
    <location>
        <begin position="72"/>
        <end position="122"/>
    </location>
</feature>
<accession>A0A5A5TDJ7</accession>
<reference evidence="3 4" key="1">
    <citation type="submission" date="2019-01" db="EMBL/GenBank/DDBJ databases">
        <title>Draft genome sequence of Dictyobacter sp. Uno17.</title>
        <authorList>
            <person name="Wang C.M."/>
            <person name="Zheng Y."/>
            <person name="Sakai Y."/>
            <person name="Abe K."/>
            <person name="Yokota A."/>
            <person name="Yabe S."/>
        </authorList>
    </citation>
    <scope>NUCLEOTIDE SEQUENCE [LARGE SCALE GENOMIC DNA]</scope>
    <source>
        <strain evidence="3 4">Uno17</strain>
    </source>
</reference>
<keyword evidence="4" id="KW-1185">Reference proteome</keyword>
<sequence>MQCRVCGAPLAPGANACHICGSSVVPHSNPQGYGSPASPGNYGGSPLPPPTYGVPYQPEEYNQPTEQFIPGANYNQPANQPYPPYNQAGNQPYPPYNQAGNQPYQNNGYNQAGNQQYQNNGYNQGGGMSFPSAGQQVFDNGRSRAGAPFQYAGRPGSAGARRPDNLQSSRPRWGLILAILAVVLVLGVVVALVVGNVLSAPGATQTAGTNTNTSSTPTNSTGSTSNATGANSTKAASTSPTAGSAPAANTGATPSGKTIDPQASTIIVNAQTASAVDDKTYEAKAGAATTTFKIKSPIYVLFHLDTTKYDVTQQKAYINVRFYIGSQSILKDSPLAVVQNQNIGYYDAQYYQPTQAGAAEIYWCHQADCSDGKLAQVVHFTVTN</sequence>
<dbReference type="OrthoDB" id="164909at2"/>